<dbReference type="AlphaFoldDB" id="A0A151T9Q9"/>
<evidence type="ECO:0000313" key="1">
    <source>
        <dbReference type="EMBL" id="KYP63746.1"/>
    </source>
</evidence>
<evidence type="ECO:0000313" key="2">
    <source>
        <dbReference type="EMBL" id="KYP63779.1"/>
    </source>
</evidence>
<organism evidence="2 3">
    <name type="scientific">Cajanus cajan</name>
    <name type="common">Pigeon pea</name>
    <name type="synonym">Cajanus indicus</name>
    <dbReference type="NCBI Taxonomy" id="3821"/>
    <lineage>
        <taxon>Eukaryota</taxon>
        <taxon>Viridiplantae</taxon>
        <taxon>Streptophyta</taxon>
        <taxon>Embryophyta</taxon>
        <taxon>Tracheophyta</taxon>
        <taxon>Spermatophyta</taxon>
        <taxon>Magnoliopsida</taxon>
        <taxon>eudicotyledons</taxon>
        <taxon>Gunneridae</taxon>
        <taxon>Pentapetalae</taxon>
        <taxon>rosids</taxon>
        <taxon>fabids</taxon>
        <taxon>Fabales</taxon>
        <taxon>Fabaceae</taxon>
        <taxon>Papilionoideae</taxon>
        <taxon>50 kb inversion clade</taxon>
        <taxon>NPAAA clade</taxon>
        <taxon>indigoferoid/millettioid clade</taxon>
        <taxon>Phaseoleae</taxon>
        <taxon>Cajanus</taxon>
    </lineage>
</organism>
<reference evidence="2 3" key="1">
    <citation type="journal article" date="2012" name="Nat. Biotechnol.">
        <title>Draft genome sequence of pigeonpea (Cajanus cajan), an orphan legume crop of resource-poor farmers.</title>
        <authorList>
            <person name="Varshney R.K."/>
            <person name="Chen W."/>
            <person name="Li Y."/>
            <person name="Bharti A.K."/>
            <person name="Saxena R.K."/>
            <person name="Schlueter J.A."/>
            <person name="Donoghue M.T."/>
            <person name="Azam S."/>
            <person name="Fan G."/>
            <person name="Whaley A.M."/>
            <person name="Farmer A.D."/>
            <person name="Sheridan J."/>
            <person name="Iwata A."/>
            <person name="Tuteja R."/>
            <person name="Penmetsa R.V."/>
            <person name="Wu W."/>
            <person name="Upadhyaya H.D."/>
            <person name="Yang S.P."/>
            <person name="Shah T."/>
            <person name="Saxena K.B."/>
            <person name="Michael T."/>
            <person name="McCombie W.R."/>
            <person name="Yang B."/>
            <person name="Zhang G."/>
            <person name="Yang H."/>
            <person name="Wang J."/>
            <person name="Spillane C."/>
            <person name="Cook D.R."/>
            <person name="May G.D."/>
            <person name="Xu X."/>
            <person name="Jackson S.A."/>
        </authorList>
    </citation>
    <scope>NUCLEOTIDE SEQUENCE [LARGE SCALE GENOMIC DNA]</scope>
    <source>
        <strain evidence="3">cv. Asha</strain>
    </source>
</reference>
<dbReference type="Gramene" id="C.cajan_17802.t">
    <property type="protein sequence ID" value="C.cajan_17802.t.cds1"/>
    <property type="gene ID" value="C.cajan_17802"/>
</dbReference>
<dbReference type="Proteomes" id="UP000075243">
    <property type="component" value="Chromosome 7"/>
</dbReference>
<evidence type="ECO:0000313" key="3">
    <source>
        <dbReference type="Proteomes" id="UP000075243"/>
    </source>
</evidence>
<sequence>MDWSSKVNNTQRCLLDWNKTTFGNIFSAKRRLVRRLNGIASRLLQEDNPFLINLQKELWSQYELLLIREELFWFQKSRCKWLEFGDRNTSYFHGTTVIRRRKNRIVKLQNEEGVWIEN</sequence>
<protein>
    <submittedName>
        <fullName evidence="2">Uncharacterized protein</fullName>
    </submittedName>
</protein>
<dbReference type="EMBL" id="CM003609">
    <property type="protein sequence ID" value="KYP63746.1"/>
    <property type="molecule type" value="Genomic_DNA"/>
</dbReference>
<keyword evidence="3" id="KW-1185">Reference proteome</keyword>
<dbReference type="OMA" id="ETTRDCT"/>
<name>A0A151T9Q9_CAJCA</name>
<gene>
    <name evidence="1" type="ORF">KK1_018328</name>
    <name evidence="2" type="ORF">KK1_018361</name>
</gene>
<dbReference type="EMBL" id="CM003609">
    <property type="protein sequence ID" value="KYP63779.1"/>
    <property type="molecule type" value="Genomic_DNA"/>
</dbReference>
<dbReference type="Gramene" id="C.cajan_17835.t">
    <property type="protein sequence ID" value="C.cajan_17835.t.cds1"/>
    <property type="gene ID" value="C.cajan_17835"/>
</dbReference>
<accession>A0A151T9Q9</accession>
<proteinExistence type="predicted"/>